<keyword evidence="2 3" id="KW-0238">DNA-binding</keyword>
<dbReference type="PANTHER" id="PTHR43479">
    <property type="entry name" value="ACREF/ENVCD OPERON REPRESSOR-RELATED"/>
    <property type="match status" value="1"/>
</dbReference>
<dbReference type="PANTHER" id="PTHR43479:SF23">
    <property type="entry name" value="HTH TETR-TYPE DOMAIN-CONTAINING PROTEIN"/>
    <property type="match status" value="1"/>
</dbReference>
<dbReference type="InterPro" id="IPR039532">
    <property type="entry name" value="TetR_C_Firmicutes"/>
</dbReference>
<evidence type="ECO:0000256" key="2">
    <source>
        <dbReference type="ARBA" id="ARBA00023125"/>
    </source>
</evidence>
<dbReference type="RefSeq" id="WP_159361494.1">
    <property type="nucleotide sequence ID" value="NZ_CP047394.1"/>
</dbReference>
<dbReference type="SUPFAM" id="SSF46689">
    <property type="entry name" value="Homeodomain-like"/>
    <property type="match status" value="1"/>
</dbReference>
<evidence type="ECO:0000313" key="5">
    <source>
        <dbReference type="EMBL" id="QHE60542.1"/>
    </source>
</evidence>
<feature type="domain" description="HTH tetR-type" evidence="4">
    <location>
        <begin position="13"/>
        <end position="73"/>
    </location>
</feature>
<evidence type="ECO:0000256" key="1">
    <source>
        <dbReference type="ARBA" id="ARBA00022491"/>
    </source>
</evidence>
<dbReference type="InterPro" id="IPR009057">
    <property type="entry name" value="Homeodomain-like_sf"/>
</dbReference>
<evidence type="ECO:0000256" key="3">
    <source>
        <dbReference type="PROSITE-ProRule" id="PRU00335"/>
    </source>
</evidence>
<protein>
    <submittedName>
        <fullName evidence="5">TetR/AcrR family transcriptional regulator</fullName>
    </submittedName>
</protein>
<dbReference type="Gene3D" id="1.10.357.10">
    <property type="entry name" value="Tetracycline Repressor, domain 2"/>
    <property type="match status" value="1"/>
</dbReference>
<organism evidence="5 6">
    <name type="scientific">Rossellomorea vietnamensis</name>
    <dbReference type="NCBI Taxonomy" id="218284"/>
    <lineage>
        <taxon>Bacteria</taxon>
        <taxon>Bacillati</taxon>
        <taxon>Bacillota</taxon>
        <taxon>Bacilli</taxon>
        <taxon>Bacillales</taxon>
        <taxon>Bacillaceae</taxon>
        <taxon>Rossellomorea</taxon>
    </lineage>
</organism>
<dbReference type="KEGG" id="bvq:FHE72_05405"/>
<evidence type="ECO:0000259" key="4">
    <source>
        <dbReference type="PROSITE" id="PS50977"/>
    </source>
</evidence>
<dbReference type="InterPro" id="IPR001647">
    <property type="entry name" value="HTH_TetR"/>
</dbReference>
<sequence length="206" mass="24375">MSNKKKQTDPRILRTRQLLKDAFVQLLQEMDLEKLTVNRLTEAATINRVTFYLHYQDISDMLDKMADEMILEISSVLGEPETDEHPDHEENIKVLERFLEHISQNGEFYKTVLATRRIPIFKERILTFFTDWLVTRIESRGEASFVQKAGIQQEIFIWYDAAAIIGTIESWLRNDMPYTPAFLARQFYLIHTRGFDQPKDERRETT</sequence>
<reference evidence="5 6" key="1">
    <citation type="submission" date="2019-06" db="EMBL/GenBank/DDBJ databases">
        <title>An operon consisting of a P-type ATPase gene and a transcriptional regular gene given the different cadmium resistance in Bacillus vietamensis 151-6 and Bacillus marisflavi 151-25.</title>
        <authorList>
            <person name="Yu X."/>
        </authorList>
    </citation>
    <scope>NUCLEOTIDE SEQUENCE [LARGE SCALE GENOMIC DNA]</scope>
    <source>
        <strain evidence="5 6">151-6</strain>
    </source>
</reference>
<dbReference type="GO" id="GO:0003677">
    <property type="term" value="F:DNA binding"/>
    <property type="evidence" value="ECO:0007669"/>
    <property type="project" value="UniProtKB-UniRule"/>
</dbReference>
<name>A0A6I6UPA2_9BACI</name>
<dbReference type="EMBL" id="CP047394">
    <property type="protein sequence ID" value="QHE60542.1"/>
    <property type="molecule type" value="Genomic_DNA"/>
</dbReference>
<feature type="DNA-binding region" description="H-T-H motif" evidence="3">
    <location>
        <begin position="36"/>
        <end position="55"/>
    </location>
</feature>
<dbReference type="PROSITE" id="PS50977">
    <property type="entry name" value="HTH_TETR_2"/>
    <property type="match status" value="1"/>
</dbReference>
<dbReference type="InterPro" id="IPR050624">
    <property type="entry name" value="HTH-type_Tx_Regulator"/>
</dbReference>
<keyword evidence="1" id="KW-0678">Repressor</keyword>
<proteinExistence type="predicted"/>
<accession>A0A6I6UPA2</accession>
<evidence type="ECO:0000313" key="6">
    <source>
        <dbReference type="Proteomes" id="UP000465062"/>
    </source>
</evidence>
<dbReference type="AlphaFoldDB" id="A0A6I6UPA2"/>
<dbReference type="Pfam" id="PF14278">
    <property type="entry name" value="TetR_C_8"/>
    <property type="match status" value="1"/>
</dbReference>
<dbReference type="Proteomes" id="UP000465062">
    <property type="component" value="Chromosome"/>
</dbReference>
<gene>
    <name evidence="5" type="ORF">FHE72_05405</name>
</gene>